<dbReference type="AlphaFoldDB" id="A0A194XFJ0"/>
<dbReference type="KEGG" id="psco:LY89DRAFT_508604"/>
<reference evidence="1 2" key="1">
    <citation type="submission" date="2015-10" db="EMBL/GenBank/DDBJ databases">
        <title>Full genome of DAOMC 229536 Phialocephala scopiformis, a fungal endophyte of spruce producing the potent anti-insectan compound rugulosin.</title>
        <authorList>
            <consortium name="DOE Joint Genome Institute"/>
            <person name="Walker A.K."/>
            <person name="Frasz S.L."/>
            <person name="Seifert K.A."/>
            <person name="Miller J.D."/>
            <person name="Mondo S.J."/>
            <person name="Labutti K."/>
            <person name="Lipzen A."/>
            <person name="Dockter R."/>
            <person name="Kennedy M."/>
            <person name="Grigoriev I.V."/>
            <person name="Spatafora J.W."/>
        </authorList>
    </citation>
    <scope>NUCLEOTIDE SEQUENCE [LARGE SCALE GENOMIC DNA]</scope>
    <source>
        <strain evidence="1 2">CBS 120377</strain>
    </source>
</reference>
<protein>
    <submittedName>
        <fullName evidence="1">Uncharacterized protein</fullName>
    </submittedName>
</protein>
<gene>
    <name evidence="1" type="ORF">LY89DRAFT_508604</name>
</gene>
<dbReference type="Proteomes" id="UP000070700">
    <property type="component" value="Unassembled WGS sequence"/>
</dbReference>
<name>A0A194XFJ0_MOLSC</name>
<evidence type="ECO:0000313" key="2">
    <source>
        <dbReference type="Proteomes" id="UP000070700"/>
    </source>
</evidence>
<dbReference type="GeneID" id="28817780"/>
<proteinExistence type="predicted"/>
<accession>A0A194XFJ0</accession>
<keyword evidence="2" id="KW-1185">Reference proteome</keyword>
<sequence>MFSFLFAGAVLLEHQVPGYQVLTFLVPECYSIGCLHDARSCFPHVINYIKDSTVISIISELRMTESPRYFDPIR</sequence>
<dbReference type="InParanoid" id="A0A194XFJ0"/>
<evidence type="ECO:0000313" key="1">
    <source>
        <dbReference type="EMBL" id="KUJ18960.1"/>
    </source>
</evidence>
<organism evidence="1 2">
    <name type="scientific">Mollisia scopiformis</name>
    <name type="common">Conifer needle endophyte fungus</name>
    <name type="synonym">Phialocephala scopiformis</name>
    <dbReference type="NCBI Taxonomy" id="149040"/>
    <lineage>
        <taxon>Eukaryota</taxon>
        <taxon>Fungi</taxon>
        <taxon>Dikarya</taxon>
        <taxon>Ascomycota</taxon>
        <taxon>Pezizomycotina</taxon>
        <taxon>Leotiomycetes</taxon>
        <taxon>Helotiales</taxon>
        <taxon>Mollisiaceae</taxon>
        <taxon>Mollisia</taxon>
    </lineage>
</organism>
<dbReference type="RefSeq" id="XP_018073315.1">
    <property type="nucleotide sequence ID" value="XM_018208054.1"/>
</dbReference>
<dbReference type="EMBL" id="KQ947412">
    <property type="protein sequence ID" value="KUJ18960.1"/>
    <property type="molecule type" value="Genomic_DNA"/>
</dbReference>